<dbReference type="SUPFAM" id="SSF53448">
    <property type="entry name" value="Nucleotide-diphospho-sugar transferases"/>
    <property type="match status" value="1"/>
</dbReference>
<keyword evidence="1" id="KW-1003">Cell membrane</keyword>
<dbReference type="GO" id="GO:0044010">
    <property type="term" value="P:single-species biofilm formation"/>
    <property type="evidence" value="ECO:0007669"/>
    <property type="project" value="TreeGrafter"/>
</dbReference>
<dbReference type="GO" id="GO:0016740">
    <property type="term" value="F:transferase activity"/>
    <property type="evidence" value="ECO:0007669"/>
    <property type="project" value="UniProtKB-KW"/>
</dbReference>
<name>A0A1G8K1V2_9PSED</name>
<sequence>MSSTPLQTIYSVVIPTKNGGPLFKQVLERVTCQKVPGTLDILVVDSGSTDETLDIVRQYPQVRLIEIQPREFGHGKTRNFAVSKAKGEFVAMITQDALPASDDWLAKMAEPLLANSQVAGVFGRHLAYPDASIFTRHELEAHFEGFAKQPLAKLDSRERYANEEGYRQFLYFFSDNNAMLRRSVWEQIPYPEVDFAEDQAWARLIIEAGYQKAYAHNAAVYHSHNYGLFERLQRSFDESYALRRLFDYKGGTSLKHAVRSLLALTRRDLKVALQEGLFKEHILQVIRMPMDNMMRILGTFLGQRAEKLPMALRLRLSRDRRLMQIDDWSSRP</sequence>
<dbReference type="InterPro" id="IPR001173">
    <property type="entry name" value="Glyco_trans_2-like"/>
</dbReference>
<dbReference type="CDD" id="cd00761">
    <property type="entry name" value="Glyco_tranf_GTA_type"/>
    <property type="match status" value="1"/>
</dbReference>
<keyword evidence="1" id="KW-0472">Membrane</keyword>
<accession>A0A1G8K1V2</accession>
<keyword evidence="1" id="KW-0997">Cell inner membrane</keyword>
<organism evidence="3 4">
    <name type="scientific">Pseudomonas panipatensis</name>
    <dbReference type="NCBI Taxonomy" id="428992"/>
    <lineage>
        <taxon>Bacteria</taxon>
        <taxon>Pseudomonadati</taxon>
        <taxon>Pseudomonadota</taxon>
        <taxon>Gammaproteobacteria</taxon>
        <taxon>Pseudomonadales</taxon>
        <taxon>Pseudomonadaceae</taxon>
        <taxon>Pseudomonas</taxon>
    </lineage>
</organism>
<dbReference type="STRING" id="428992.SAMN05216272_108197"/>
<dbReference type="OrthoDB" id="9790005at2"/>
<gene>
    <name evidence="3" type="ORF">SAMN05216272_108197</name>
</gene>
<dbReference type="Gene3D" id="3.90.550.10">
    <property type="entry name" value="Spore Coat Polysaccharide Biosynthesis Protein SpsA, Chain A"/>
    <property type="match status" value="1"/>
</dbReference>
<dbReference type="EMBL" id="FNDS01000008">
    <property type="protein sequence ID" value="SDI37404.1"/>
    <property type="molecule type" value="Genomic_DNA"/>
</dbReference>
<dbReference type="InterPro" id="IPR029044">
    <property type="entry name" value="Nucleotide-diphossugar_trans"/>
</dbReference>
<feature type="domain" description="Glycosyltransferase 2-like" evidence="2">
    <location>
        <begin position="11"/>
        <end position="184"/>
    </location>
</feature>
<dbReference type="InterPro" id="IPR050834">
    <property type="entry name" value="Glycosyltransf_2"/>
</dbReference>
<dbReference type="PANTHER" id="PTHR43685:SF13">
    <property type="entry name" value="O ANTIGEN BIOSYNTHESIS RHAMNOSYLTRANSFERASE RFBN"/>
    <property type="match status" value="1"/>
</dbReference>
<proteinExistence type="predicted"/>
<dbReference type="PANTHER" id="PTHR43685">
    <property type="entry name" value="GLYCOSYLTRANSFERASE"/>
    <property type="match status" value="1"/>
</dbReference>
<dbReference type="Proteomes" id="UP000199636">
    <property type="component" value="Unassembled WGS sequence"/>
</dbReference>
<reference evidence="4" key="1">
    <citation type="submission" date="2016-10" db="EMBL/GenBank/DDBJ databases">
        <authorList>
            <person name="Varghese N."/>
            <person name="Submissions S."/>
        </authorList>
    </citation>
    <scope>NUCLEOTIDE SEQUENCE [LARGE SCALE GENOMIC DNA]</scope>
    <source>
        <strain evidence="4">CCM 7469</strain>
    </source>
</reference>
<dbReference type="RefSeq" id="WP_090265194.1">
    <property type="nucleotide sequence ID" value="NZ_FNDS01000008.1"/>
</dbReference>
<protein>
    <submittedName>
        <fullName evidence="3">Rhamnosyltransferase</fullName>
    </submittedName>
</protein>
<evidence type="ECO:0000256" key="1">
    <source>
        <dbReference type="ARBA" id="ARBA00022519"/>
    </source>
</evidence>
<evidence type="ECO:0000259" key="2">
    <source>
        <dbReference type="Pfam" id="PF00535"/>
    </source>
</evidence>
<keyword evidence="4" id="KW-1185">Reference proteome</keyword>
<dbReference type="AlphaFoldDB" id="A0A1G8K1V2"/>
<evidence type="ECO:0000313" key="3">
    <source>
        <dbReference type="EMBL" id="SDI37404.1"/>
    </source>
</evidence>
<keyword evidence="3" id="KW-0808">Transferase</keyword>
<dbReference type="Pfam" id="PF00535">
    <property type="entry name" value="Glycos_transf_2"/>
    <property type="match status" value="1"/>
</dbReference>
<evidence type="ECO:0000313" key="4">
    <source>
        <dbReference type="Proteomes" id="UP000199636"/>
    </source>
</evidence>